<dbReference type="Pfam" id="PF18917">
    <property type="entry name" value="LiaI-LiaF-like_TM1"/>
    <property type="match status" value="1"/>
</dbReference>
<accession>A0A0F9MW52</accession>
<feature type="transmembrane region" description="Helical" evidence="1">
    <location>
        <begin position="38"/>
        <end position="71"/>
    </location>
</feature>
<name>A0A0F9MW52_9ZZZZ</name>
<reference evidence="3" key="1">
    <citation type="journal article" date="2015" name="Nature">
        <title>Complex archaea that bridge the gap between prokaryotes and eukaryotes.</title>
        <authorList>
            <person name="Spang A."/>
            <person name="Saw J.H."/>
            <person name="Jorgensen S.L."/>
            <person name="Zaremba-Niedzwiedzka K."/>
            <person name="Martijn J."/>
            <person name="Lind A.E."/>
            <person name="van Eijk R."/>
            <person name="Schleper C."/>
            <person name="Guy L."/>
            <person name="Ettema T.J."/>
        </authorList>
    </citation>
    <scope>NUCLEOTIDE SEQUENCE</scope>
</reference>
<feature type="transmembrane region" description="Helical" evidence="1">
    <location>
        <begin position="113"/>
        <end position="134"/>
    </location>
</feature>
<evidence type="ECO:0000313" key="3">
    <source>
        <dbReference type="EMBL" id="KKM73462.1"/>
    </source>
</evidence>
<keyword evidence="1" id="KW-0812">Transmembrane</keyword>
<gene>
    <name evidence="3" type="ORF">LCGC14_1410240</name>
</gene>
<dbReference type="AlphaFoldDB" id="A0A0F9MW52"/>
<feature type="domain" description="LiaI-LiaF-like transmembrane region" evidence="2">
    <location>
        <begin position="113"/>
        <end position="155"/>
    </location>
</feature>
<sequence>MEEKIVVRRPQKSPALAVILAIIAPGTGAMYNRQLTKGLIYMIIIAGLISTLTLSPPVFVILLCSLLIFGFYTYQIFEAAQTAQAINRKALMGEEEEEVEVEEFPEAVKAGSVFWGIVLLLLGVFLLLANFEVISYSTVWQFWPVVVIVIGIKLIVDFVSTKREENRGE</sequence>
<organism evidence="3">
    <name type="scientific">marine sediment metagenome</name>
    <dbReference type="NCBI Taxonomy" id="412755"/>
    <lineage>
        <taxon>unclassified sequences</taxon>
        <taxon>metagenomes</taxon>
        <taxon>ecological metagenomes</taxon>
    </lineage>
</organism>
<evidence type="ECO:0000256" key="1">
    <source>
        <dbReference type="SAM" id="Phobius"/>
    </source>
</evidence>
<proteinExistence type="predicted"/>
<evidence type="ECO:0000259" key="2">
    <source>
        <dbReference type="Pfam" id="PF18917"/>
    </source>
</evidence>
<dbReference type="EMBL" id="LAZR01009299">
    <property type="protein sequence ID" value="KKM73462.1"/>
    <property type="molecule type" value="Genomic_DNA"/>
</dbReference>
<protein>
    <recommendedName>
        <fullName evidence="2">LiaI-LiaF-like transmembrane region domain-containing protein</fullName>
    </recommendedName>
</protein>
<keyword evidence="1" id="KW-1133">Transmembrane helix</keyword>
<feature type="transmembrane region" description="Helical" evidence="1">
    <location>
        <begin position="140"/>
        <end position="159"/>
    </location>
</feature>
<keyword evidence="1" id="KW-0472">Membrane</keyword>
<comment type="caution">
    <text evidence="3">The sequence shown here is derived from an EMBL/GenBank/DDBJ whole genome shotgun (WGS) entry which is preliminary data.</text>
</comment>
<dbReference type="InterPro" id="IPR043726">
    <property type="entry name" value="LiaI-LiaF-like_TM1"/>
</dbReference>